<evidence type="ECO:0000256" key="1">
    <source>
        <dbReference type="SAM" id="MobiDB-lite"/>
    </source>
</evidence>
<dbReference type="Proteomes" id="UP001604336">
    <property type="component" value="Unassembled WGS sequence"/>
</dbReference>
<keyword evidence="3" id="KW-1185">Reference proteome</keyword>
<feature type="region of interest" description="Disordered" evidence="1">
    <location>
        <begin position="142"/>
        <end position="165"/>
    </location>
</feature>
<dbReference type="EMBL" id="JBFOLK010000008">
    <property type="protein sequence ID" value="KAL2491759.1"/>
    <property type="molecule type" value="Genomic_DNA"/>
</dbReference>
<organism evidence="2 3">
    <name type="scientific">Abeliophyllum distichum</name>
    <dbReference type="NCBI Taxonomy" id="126358"/>
    <lineage>
        <taxon>Eukaryota</taxon>
        <taxon>Viridiplantae</taxon>
        <taxon>Streptophyta</taxon>
        <taxon>Embryophyta</taxon>
        <taxon>Tracheophyta</taxon>
        <taxon>Spermatophyta</taxon>
        <taxon>Magnoliopsida</taxon>
        <taxon>eudicotyledons</taxon>
        <taxon>Gunneridae</taxon>
        <taxon>Pentapetalae</taxon>
        <taxon>asterids</taxon>
        <taxon>lamiids</taxon>
        <taxon>Lamiales</taxon>
        <taxon>Oleaceae</taxon>
        <taxon>Forsythieae</taxon>
        <taxon>Abeliophyllum</taxon>
    </lineage>
</organism>
<evidence type="ECO:0000313" key="3">
    <source>
        <dbReference type="Proteomes" id="UP001604336"/>
    </source>
</evidence>
<sequence length="185" mass="21666">MQDQLNFGMPPIIWPTYRKPYPDWVDQAYPWPRRYKDALESGQITFESKKMMAVDQNPYLQSIDVNMVILNLDKFGLPRFKLAVDNGEDEARPSAFEYLKEKAKLWANNYLLANEFENNEHDEEMMEENEEATCTLECREGKSTADQVIHSNDEAEDDGMTDIEEEIDLEAERRIRGVSYKNLLK</sequence>
<name>A0ABD1RUR8_9LAMI</name>
<evidence type="ECO:0000313" key="2">
    <source>
        <dbReference type="EMBL" id="KAL2491759.1"/>
    </source>
</evidence>
<protein>
    <submittedName>
        <fullName evidence="2">Retroelement</fullName>
    </submittedName>
</protein>
<comment type="caution">
    <text evidence="2">The sequence shown here is derived from an EMBL/GenBank/DDBJ whole genome shotgun (WGS) entry which is preliminary data.</text>
</comment>
<dbReference type="AlphaFoldDB" id="A0ABD1RUR8"/>
<proteinExistence type="predicted"/>
<reference evidence="3" key="1">
    <citation type="submission" date="2024-07" db="EMBL/GenBank/DDBJ databases">
        <title>Two chromosome-level genome assemblies of Korean endemic species Abeliophyllum distichum and Forsythia ovata (Oleaceae).</title>
        <authorList>
            <person name="Jang H."/>
        </authorList>
    </citation>
    <scope>NUCLEOTIDE SEQUENCE [LARGE SCALE GENOMIC DNA]</scope>
</reference>
<gene>
    <name evidence="2" type="ORF">Adt_27387</name>
</gene>
<accession>A0ABD1RUR8</accession>
<feature type="compositionally biased region" description="Acidic residues" evidence="1">
    <location>
        <begin position="154"/>
        <end position="165"/>
    </location>
</feature>